<reference evidence="11" key="1">
    <citation type="submission" date="2016-03" db="EMBL/GenBank/DDBJ databases">
        <title>Co-evolution between Pasteurellaceae and their hosts.</title>
        <authorList>
            <person name="Hansen M.J."/>
            <person name="Bojesen A.M."/>
            <person name="Planet P."/>
        </authorList>
    </citation>
    <scope>NUCLEOTIDE SEQUENCE</scope>
    <source>
        <strain evidence="11">146/S8/89</strain>
    </source>
</reference>
<sequence>MAYSAEEEQDLEQLKSWWQQNYLVIIIAVIIAFVAVFGWRYWQSYQQEKMLQASHQYEQLLYQGTDNSAQIAELVQQHGNSSYAVFALLDQAKNAVEKQQFTEAETALKQATQQAKDDILLSISAIRLAAVQYQQQQFDQALESLKLVKGEVWQSRKDLLTGDILLAKGDKAGAKASYQQAQNKATPFEQQWIEVRLNNL</sequence>
<organism evidence="11 12">
    <name type="scientific">Volucribacter amazonae</name>
    <dbReference type="NCBI Taxonomy" id="256731"/>
    <lineage>
        <taxon>Bacteria</taxon>
        <taxon>Pseudomonadati</taxon>
        <taxon>Pseudomonadota</taxon>
        <taxon>Gammaproteobacteria</taxon>
        <taxon>Pasteurellales</taxon>
        <taxon>Pasteurellaceae</taxon>
        <taxon>Volucribacter</taxon>
    </lineage>
</organism>
<dbReference type="InterPro" id="IPR011990">
    <property type="entry name" value="TPR-like_helical_dom_sf"/>
</dbReference>
<dbReference type="EMBL" id="LWID01000001">
    <property type="protein sequence ID" value="MDG6894679.1"/>
    <property type="molecule type" value="Genomic_DNA"/>
</dbReference>
<accession>A0A9X4PCE4</accession>
<evidence type="ECO:0000256" key="9">
    <source>
        <dbReference type="SAM" id="Phobius"/>
    </source>
</evidence>
<dbReference type="Gene3D" id="1.25.40.10">
    <property type="entry name" value="Tetratricopeptide repeat domain"/>
    <property type="match status" value="1"/>
</dbReference>
<keyword evidence="2" id="KW-1003">Cell membrane</keyword>
<dbReference type="SUPFAM" id="SSF48452">
    <property type="entry name" value="TPR-like"/>
    <property type="match status" value="1"/>
</dbReference>
<comment type="similarity">
    <text evidence="7">Belongs to the YfgM family.</text>
</comment>
<evidence type="ECO:0000256" key="6">
    <source>
        <dbReference type="ARBA" id="ARBA00023186"/>
    </source>
</evidence>
<keyword evidence="12" id="KW-1185">Reference proteome</keyword>
<keyword evidence="6" id="KW-0143">Chaperone</keyword>
<evidence type="ECO:0000313" key="12">
    <source>
        <dbReference type="Proteomes" id="UP001155500"/>
    </source>
</evidence>
<evidence type="ECO:0000256" key="1">
    <source>
        <dbReference type="ARBA" id="ARBA00004401"/>
    </source>
</evidence>
<name>A0A9X4PCE4_9PAST</name>
<dbReference type="PANTHER" id="PTHR38035:SF1">
    <property type="entry name" value="ANCILLARY SECYEG TRANSLOCON SUBUNIT"/>
    <property type="match status" value="1"/>
</dbReference>
<dbReference type="Proteomes" id="UP001155500">
    <property type="component" value="Unassembled WGS sequence"/>
</dbReference>
<evidence type="ECO:0000259" key="10">
    <source>
        <dbReference type="Pfam" id="PF09976"/>
    </source>
</evidence>
<evidence type="ECO:0000256" key="2">
    <source>
        <dbReference type="ARBA" id="ARBA00022475"/>
    </source>
</evidence>
<keyword evidence="3 9" id="KW-0812">Transmembrane</keyword>
<dbReference type="GO" id="GO:0005886">
    <property type="term" value="C:plasma membrane"/>
    <property type="evidence" value="ECO:0007669"/>
    <property type="project" value="UniProtKB-SubCell"/>
</dbReference>
<proteinExistence type="inferred from homology"/>
<protein>
    <recommendedName>
        <fullName evidence="8">Ancillary SecYEG translocon subunit</fullName>
    </recommendedName>
</protein>
<keyword evidence="4 9" id="KW-1133">Transmembrane helix</keyword>
<dbReference type="RefSeq" id="WP_279572152.1">
    <property type="nucleotide sequence ID" value="NZ_LWID01000001.1"/>
</dbReference>
<feature type="transmembrane region" description="Helical" evidence="9">
    <location>
        <begin position="22"/>
        <end position="42"/>
    </location>
</feature>
<dbReference type="PANTHER" id="PTHR38035">
    <property type="entry name" value="UPF0070 PROTEIN YFGM"/>
    <property type="match status" value="1"/>
</dbReference>
<dbReference type="PIRSF" id="PIRSF006170">
    <property type="entry name" value="YfgM"/>
    <property type="match status" value="1"/>
</dbReference>
<keyword evidence="5 9" id="KW-0472">Membrane</keyword>
<evidence type="ECO:0000256" key="8">
    <source>
        <dbReference type="ARBA" id="ARBA00024235"/>
    </source>
</evidence>
<dbReference type="Pfam" id="PF09976">
    <property type="entry name" value="TPR_21"/>
    <property type="match status" value="1"/>
</dbReference>
<comment type="caution">
    <text evidence="11">The sequence shown here is derived from an EMBL/GenBank/DDBJ whole genome shotgun (WGS) entry which is preliminary data.</text>
</comment>
<evidence type="ECO:0000313" key="11">
    <source>
        <dbReference type="EMBL" id="MDG6894679.1"/>
    </source>
</evidence>
<dbReference type="GO" id="GO:0044877">
    <property type="term" value="F:protein-containing complex binding"/>
    <property type="evidence" value="ECO:0007669"/>
    <property type="project" value="InterPro"/>
</dbReference>
<dbReference type="AlphaFoldDB" id="A0A9X4PCE4"/>
<evidence type="ECO:0000256" key="5">
    <source>
        <dbReference type="ARBA" id="ARBA00023136"/>
    </source>
</evidence>
<gene>
    <name evidence="11" type="ORF">A6A20_03340</name>
</gene>
<evidence type="ECO:0000256" key="3">
    <source>
        <dbReference type="ARBA" id="ARBA00022692"/>
    </source>
</evidence>
<evidence type="ECO:0000256" key="7">
    <source>
        <dbReference type="ARBA" id="ARBA00024197"/>
    </source>
</evidence>
<dbReference type="InterPro" id="IPR018704">
    <property type="entry name" value="SecYEG/CpoB_TPR"/>
</dbReference>
<feature type="domain" description="Ancillary SecYEG translocon subunit/Cell division coordinator CpoB TPR" evidence="10">
    <location>
        <begin position="15"/>
        <end position="200"/>
    </location>
</feature>
<comment type="subcellular location">
    <subcellularLocation>
        <location evidence="1">Cell membrane</location>
        <topology evidence="1">Single-pass type II membrane protein</topology>
    </subcellularLocation>
</comment>
<evidence type="ECO:0000256" key="4">
    <source>
        <dbReference type="ARBA" id="ARBA00022989"/>
    </source>
</evidence>
<dbReference type="InterPro" id="IPR026039">
    <property type="entry name" value="YfgM"/>
</dbReference>